<proteinExistence type="predicted"/>
<sequence>MKSCERRVDSIAIFLSDFHQILQRPPPLL</sequence>
<name>A0A0A9CF59_ARUDO</name>
<reference evidence="1" key="2">
    <citation type="journal article" date="2015" name="Data Brief">
        <title>Shoot transcriptome of the giant reed, Arundo donax.</title>
        <authorList>
            <person name="Barrero R.A."/>
            <person name="Guerrero F.D."/>
            <person name="Moolhuijzen P."/>
            <person name="Goolsby J.A."/>
            <person name="Tidwell J."/>
            <person name="Bellgard S.E."/>
            <person name="Bellgard M.I."/>
        </authorList>
    </citation>
    <scope>NUCLEOTIDE SEQUENCE</scope>
    <source>
        <tissue evidence="1">Shoot tissue taken approximately 20 cm above the soil surface</tissue>
    </source>
</reference>
<organism evidence="1">
    <name type="scientific">Arundo donax</name>
    <name type="common">Giant reed</name>
    <name type="synonym">Donax arundinaceus</name>
    <dbReference type="NCBI Taxonomy" id="35708"/>
    <lineage>
        <taxon>Eukaryota</taxon>
        <taxon>Viridiplantae</taxon>
        <taxon>Streptophyta</taxon>
        <taxon>Embryophyta</taxon>
        <taxon>Tracheophyta</taxon>
        <taxon>Spermatophyta</taxon>
        <taxon>Magnoliopsida</taxon>
        <taxon>Liliopsida</taxon>
        <taxon>Poales</taxon>
        <taxon>Poaceae</taxon>
        <taxon>PACMAD clade</taxon>
        <taxon>Arundinoideae</taxon>
        <taxon>Arundineae</taxon>
        <taxon>Arundo</taxon>
    </lineage>
</organism>
<dbReference type="EMBL" id="GBRH01224812">
    <property type="protein sequence ID" value="JAD73083.1"/>
    <property type="molecule type" value="Transcribed_RNA"/>
</dbReference>
<accession>A0A0A9CF59</accession>
<dbReference type="AlphaFoldDB" id="A0A0A9CF59"/>
<evidence type="ECO:0000313" key="1">
    <source>
        <dbReference type="EMBL" id="JAD73083.1"/>
    </source>
</evidence>
<protein>
    <submittedName>
        <fullName evidence="1">Uncharacterized protein</fullName>
    </submittedName>
</protein>
<reference evidence="1" key="1">
    <citation type="submission" date="2014-09" db="EMBL/GenBank/DDBJ databases">
        <authorList>
            <person name="Magalhaes I.L.F."/>
            <person name="Oliveira U."/>
            <person name="Santos F.R."/>
            <person name="Vidigal T.H.D.A."/>
            <person name="Brescovit A.D."/>
            <person name="Santos A.J."/>
        </authorList>
    </citation>
    <scope>NUCLEOTIDE SEQUENCE</scope>
    <source>
        <tissue evidence="1">Shoot tissue taken approximately 20 cm above the soil surface</tissue>
    </source>
</reference>